<sequence>MPKRARSPSHGPLALSKRLKASKSPEPILVATASQAPGSPQKAKKLKLLETYALTSPFPSYPHPTPVECTAVHDLLASHHNAYPSYSAQNGQGGGKNSAETCGATPDVLDSLVGTILSQNTSNANSSRAKHSLDTAFGLNPSPSAAGGEEELESARERGWAALANAPRADVVEAIKHGGLANKKAKVIQDALASVHAKHGVYSLQHLARPSSPEAEPLTDAQIMAELTSYSGVGPKTASCVLLFCLGRDSFAVDTHVFRLTKMLGWVPPKADRVTAQAHMEVTVPRELKYALHVLFIMHGRACGGCKSNGKGKEACVLRSYMRERGLKTEEDVDEDEMKEMKLKEEVDEDNVKEEAEC</sequence>
<dbReference type="Gene3D" id="1.10.1670.10">
    <property type="entry name" value="Helix-hairpin-Helix base-excision DNA repair enzymes (C-terminal)"/>
    <property type="match status" value="1"/>
</dbReference>
<organism evidence="3 4">
    <name type="scientific">Athelia psychrophila</name>
    <dbReference type="NCBI Taxonomy" id="1759441"/>
    <lineage>
        <taxon>Eukaryota</taxon>
        <taxon>Fungi</taxon>
        <taxon>Dikarya</taxon>
        <taxon>Basidiomycota</taxon>
        <taxon>Agaricomycotina</taxon>
        <taxon>Agaricomycetes</taxon>
        <taxon>Agaricomycetidae</taxon>
        <taxon>Atheliales</taxon>
        <taxon>Atheliaceae</taxon>
        <taxon>Athelia</taxon>
    </lineage>
</organism>
<dbReference type="SUPFAM" id="SSF48150">
    <property type="entry name" value="DNA-glycosylase"/>
    <property type="match status" value="1"/>
</dbReference>
<accession>A0A166D1Q2</accession>
<keyword evidence="4" id="KW-1185">Reference proteome</keyword>
<evidence type="ECO:0000313" key="3">
    <source>
        <dbReference type="EMBL" id="KZP14211.1"/>
    </source>
</evidence>
<evidence type="ECO:0000259" key="2">
    <source>
        <dbReference type="SMART" id="SM00478"/>
    </source>
</evidence>
<gene>
    <name evidence="3" type="ORF">FIBSPDRAFT_868588</name>
</gene>
<proteinExistence type="predicted"/>
<evidence type="ECO:0000313" key="4">
    <source>
        <dbReference type="Proteomes" id="UP000076532"/>
    </source>
</evidence>
<feature type="region of interest" description="Disordered" evidence="1">
    <location>
        <begin position="1"/>
        <end position="26"/>
    </location>
</feature>
<protein>
    <submittedName>
        <fullName evidence="3">DNA glycosylase</fullName>
    </submittedName>
</protein>
<dbReference type="CDD" id="cd00056">
    <property type="entry name" value="ENDO3c"/>
    <property type="match status" value="1"/>
</dbReference>
<dbReference type="OrthoDB" id="5607at2759"/>
<reference evidence="3 4" key="1">
    <citation type="journal article" date="2016" name="Mol. Biol. Evol.">
        <title>Comparative Genomics of Early-Diverging Mushroom-Forming Fungi Provides Insights into the Origins of Lignocellulose Decay Capabilities.</title>
        <authorList>
            <person name="Nagy L.G."/>
            <person name="Riley R."/>
            <person name="Tritt A."/>
            <person name="Adam C."/>
            <person name="Daum C."/>
            <person name="Floudas D."/>
            <person name="Sun H."/>
            <person name="Yadav J.S."/>
            <person name="Pangilinan J."/>
            <person name="Larsson K.H."/>
            <person name="Matsuura K."/>
            <person name="Barry K."/>
            <person name="Labutti K."/>
            <person name="Kuo R."/>
            <person name="Ohm R.A."/>
            <person name="Bhattacharya S.S."/>
            <person name="Shirouzu T."/>
            <person name="Yoshinaga Y."/>
            <person name="Martin F.M."/>
            <person name="Grigoriev I.V."/>
            <person name="Hibbett D.S."/>
        </authorList>
    </citation>
    <scope>NUCLEOTIDE SEQUENCE [LARGE SCALE GENOMIC DNA]</scope>
    <source>
        <strain evidence="3 4">CBS 109695</strain>
    </source>
</reference>
<evidence type="ECO:0000256" key="1">
    <source>
        <dbReference type="SAM" id="MobiDB-lite"/>
    </source>
</evidence>
<feature type="domain" description="HhH-GPD" evidence="2">
    <location>
        <begin position="117"/>
        <end position="302"/>
    </location>
</feature>
<dbReference type="GO" id="GO:0000702">
    <property type="term" value="F:oxidized base lesion DNA N-glycosylase activity"/>
    <property type="evidence" value="ECO:0007669"/>
    <property type="project" value="UniProtKB-ARBA"/>
</dbReference>
<dbReference type="STRING" id="436010.A0A166D1Q2"/>
<dbReference type="InterPro" id="IPR011257">
    <property type="entry name" value="DNA_glycosylase"/>
</dbReference>
<dbReference type="PANTHER" id="PTHR47203:SF1">
    <property type="entry name" value="HYPOTHETICAL BASE EXCISION DNA REPAIR PROTEIN (EUROFUNG)"/>
    <property type="match status" value="1"/>
</dbReference>
<dbReference type="Proteomes" id="UP000076532">
    <property type="component" value="Unassembled WGS sequence"/>
</dbReference>
<dbReference type="SMART" id="SM00478">
    <property type="entry name" value="ENDO3c"/>
    <property type="match status" value="1"/>
</dbReference>
<dbReference type="EMBL" id="KV417621">
    <property type="protein sequence ID" value="KZP14211.1"/>
    <property type="molecule type" value="Genomic_DNA"/>
</dbReference>
<dbReference type="Pfam" id="PF00730">
    <property type="entry name" value="HhH-GPD"/>
    <property type="match status" value="1"/>
</dbReference>
<name>A0A166D1Q2_9AGAM</name>
<feature type="region of interest" description="Disordered" evidence="1">
    <location>
        <begin position="122"/>
        <end position="153"/>
    </location>
</feature>
<dbReference type="PANTHER" id="PTHR47203">
    <property type="match status" value="1"/>
</dbReference>
<feature type="region of interest" description="Disordered" evidence="1">
    <location>
        <begin position="328"/>
        <end position="358"/>
    </location>
</feature>
<dbReference type="GO" id="GO:0006285">
    <property type="term" value="P:base-excision repair, AP site formation"/>
    <property type="evidence" value="ECO:0007669"/>
    <property type="project" value="UniProtKB-ARBA"/>
</dbReference>
<dbReference type="InterPro" id="IPR003265">
    <property type="entry name" value="HhH-GPD_domain"/>
</dbReference>
<dbReference type="AlphaFoldDB" id="A0A166D1Q2"/>
<dbReference type="InterPro" id="IPR023170">
    <property type="entry name" value="HhH_base_excis_C"/>
</dbReference>
<dbReference type="Gene3D" id="1.10.340.30">
    <property type="entry name" value="Hypothetical protein, domain 2"/>
    <property type="match status" value="1"/>
</dbReference>